<dbReference type="FunCoup" id="A0A024G669">
    <property type="interactions" value="158"/>
</dbReference>
<dbReference type="PANTHER" id="PTHR11645">
    <property type="entry name" value="PYRROLINE-5-CARBOXYLATE REDUCTASE"/>
    <property type="match status" value="1"/>
</dbReference>
<evidence type="ECO:0000256" key="2">
    <source>
        <dbReference type="PIRSR" id="PIRSR000193-1"/>
    </source>
</evidence>
<dbReference type="OrthoDB" id="10263291at2759"/>
<evidence type="ECO:0000313" key="5">
    <source>
        <dbReference type="Proteomes" id="UP000053237"/>
    </source>
</evidence>
<dbReference type="InterPro" id="IPR000304">
    <property type="entry name" value="Pyrroline-COOH_reductase"/>
</dbReference>
<evidence type="ECO:0000259" key="3">
    <source>
        <dbReference type="Pfam" id="PF03807"/>
    </source>
</evidence>
<keyword evidence="5" id="KW-1185">Reference proteome</keyword>
<feature type="domain" description="Pyrroline-5-carboxylate reductase catalytic N-terminal" evidence="3">
    <location>
        <begin position="6"/>
        <end position="99"/>
    </location>
</feature>
<evidence type="ECO:0000313" key="4">
    <source>
        <dbReference type="EMBL" id="CCI42043.1"/>
    </source>
</evidence>
<dbReference type="InParanoid" id="A0A024G669"/>
<dbReference type="GO" id="GO:0004735">
    <property type="term" value="F:pyrroline-5-carboxylate reductase activity"/>
    <property type="evidence" value="ECO:0007669"/>
    <property type="project" value="InterPro"/>
</dbReference>
<keyword evidence="2" id="KW-0521">NADP</keyword>
<name>A0A024G669_9STRA</name>
<dbReference type="PANTHER" id="PTHR11645:SF13">
    <property type="entry name" value="PYRROLINE-5-CARBOXYLATE REDUCTASE CATALYTIC N-TERMINAL DOMAIN-CONTAINING PROTEIN"/>
    <property type="match status" value="1"/>
</dbReference>
<dbReference type="EMBL" id="CAIX01000028">
    <property type="protein sequence ID" value="CCI42043.1"/>
    <property type="molecule type" value="Genomic_DNA"/>
</dbReference>
<dbReference type="SUPFAM" id="SSF51735">
    <property type="entry name" value="NAD(P)-binding Rossmann-fold domains"/>
    <property type="match status" value="1"/>
</dbReference>
<organism evidence="4 5">
    <name type="scientific">Albugo candida</name>
    <dbReference type="NCBI Taxonomy" id="65357"/>
    <lineage>
        <taxon>Eukaryota</taxon>
        <taxon>Sar</taxon>
        <taxon>Stramenopiles</taxon>
        <taxon>Oomycota</taxon>
        <taxon>Peronosporomycetes</taxon>
        <taxon>Albuginales</taxon>
        <taxon>Albuginaceae</taxon>
        <taxon>Albugo</taxon>
    </lineage>
</organism>
<evidence type="ECO:0000256" key="1">
    <source>
        <dbReference type="ARBA" id="ARBA00005525"/>
    </source>
</evidence>
<comment type="caution">
    <text evidence="4">The sequence shown here is derived from an EMBL/GenBank/DDBJ whole genome shotgun (WGS) entry which is preliminary data.</text>
</comment>
<proteinExistence type="inferred from homology"/>
<reference evidence="4 5" key="1">
    <citation type="submission" date="2012-05" db="EMBL/GenBank/DDBJ databases">
        <title>Recombination and specialization in a pathogen metapopulation.</title>
        <authorList>
            <person name="Gardiner A."/>
            <person name="Kemen E."/>
            <person name="Schultz-Larsen T."/>
            <person name="MacLean D."/>
            <person name="Van Oosterhout C."/>
            <person name="Jones J.D.G."/>
        </authorList>
    </citation>
    <scope>NUCLEOTIDE SEQUENCE [LARGE SCALE GENOMIC DNA]</scope>
    <source>
        <strain evidence="4 5">Ac Nc2</strain>
    </source>
</reference>
<accession>A0A024G669</accession>
<dbReference type="AlphaFoldDB" id="A0A024G669"/>
<dbReference type="InterPro" id="IPR036291">
    <property type="entry name" value="NAD(P)-bd_dom_sf"/>
</dbReference>
<dbReference type="PIRSF" id="PIRSF000193">
    <property type="entry name" value="Pyrrol-5-carb_rd"/>
    <property type="match status" value="1"/>
</dbReference>
<dbReference type="STRING" id="65357.A0A024G669"/>
<comment type="similarity">
    <text evidence="1">Belongs to the pyrroline-5-carboxylate reductase family.</text>
</comment>
<dbReference type="GO" id="GO:0055129">
    <property type="term" value="P:L-proline biosynthetic process"/>
    <property type="evidence" value="ECO:0007669"/>
    <property type="project" value="TreeGrafter"/>
</dbReference>
<dbReference type="Pfam" id="PF03807">
    <property type="entry name" value="F420_oxidored"/>
    <property type="match status" value="1"/>
</dbReference>
<protein>
    <recommendedName>
        <fullName evidence="3">Pyrroline-5-carboxylate reductase catalytic N-terminal domain-containing protein</fullName>
    </recommendedName>
</protein>
<dbReference type="Gene3D" id="3.40.50.720">
    <property type="entry name" value="NAD(P)-binding Rossmann-like Domain"/>
    <property type="match status" value="1"/>
</dbReference>
<feature type="binding site" evidence="2">
    <location>
        <position position="60"/>
    </location>
    <ligand>
        <name>NADPH</name>
        <dbReference type="ChEBI" id="CHEBI:57783"/>
    </ligand>
</feature>
<dbReference type="InterPro" id="IPR028939">
    <property type="entry name" value="P5C_Rdtase_cat_N"/>
</dbReference>
<sequence length="279" mass="30498">MESLVFGLIGTGKIGSAVINGFCSENGKRPQHVYISARSKKKSDALVHAHPQRITVLDDNQAIIHNSDVIFIGLLPNVAKELIPKLHFPTNKIVISMMATIPFDQLLNWTQLPSSQVVRTVPLPSAAKRSGPVLAYPKHEMVGKVLSEIGTPVMVQNESEITTLTGVTALISFFYANCANIQQWNVNNGVGEESARFFISSFFKSLAESGYESKESFTEMAEEGATPGGLNEQVHRGLLASGAYTLITDQMDGIFKRLSGREAARMHDAQEPKRQKNGN</sequence>
<dbReference type="Proteomes" id="UP000053237">
    <property type="component" value="Unassembled WGS sequence"/>
</dbReference>
<gene>
    <name evidence="4" type="ORF">BN9_028270</name>
</gene>